<dbReference type="Proteomes" id="UP000241986">
    <property type="component" value="Unassembled WGS sequence"/>
</dbReference>
<accession>A0A2T4MWT5</accession>
<reference evidence="2 3" key="1">
    <citation type="submission" date="2018-03" db="EMBL/GenBank/DDBJ databases">
        <title>Aeromonas veronii whole genome sequencing and analysis.</title>
        <authorList>
            <person name="Xie H."/>
            <person name="Liu T."/>
            <person name="Wang K."/>
        </authorList>
    </citation>
    <scope>NUCLEOTIDE SEQUENCE [LARGE SCALE GENOMIC DNA]</scope>
    <source>
        <strain evidence="2 3">XH.VA.1</strain>
    </source>
</reference>
<organism evidence="2 3">
    <name type="scientific">Aeromonas veronii</name>
    <dbReference type="NCBI Taxonomy" id="654"/>
    <lineage>
        <taxon>Bacteria</taxon>
        <taxon>Pseudomonadati</taxon>
        <taxon>Pseudomonadota</taxon>
        <taxon>Gammaproteobacteria</taxon>
        <taxon>Aeromonadales</taxon>
        <taxon>Aeromonadaceae</taxon>
        <taxon>Aeromonas</taxon>
    </lineage>
</organism>
<evidence type="ECO:0000313" key="3">
    <source>
        <dbReference type="Proteomes" id="UP000241986"/>
    </source>
</evidence>
<protein>
    <submittedName>
        <fullName evidence="2">Uncharacterized protein</fullName>
    </submittedName>
</protein>
<evidence type="ECO:0000313" key="2">
    <source>
        <dbReference type="EMBL" id="PTH79053.1"/>
    </source>
</evidence>
<name>A0A2T4MWT5_AERVE</name>
<dbReference type="Gene3D" id="1.20.5.2050">
    <property type="match status" value="1"/>
</dbReference>
<dbReference type="EMBL" id="PZKL01000045">
    <property type="protein sequence ID" value="PTH79053.1"/>
    <property type="molecule type" value="Genomic_DNA"/>
</dbReference>
<gene>
    <name evidence="2" type="ORF">DAA48_21690</name>
</gene>
<dbReference type="AlphaFoldDB" id="A0A2T4MWT5"/>
<evidence type="ECO:0000256" key="1">
    <source>
        <dbReference type="SAM" id="MobiDB-lite"/>
    </source>
</evidence>
<sequence length="142" mass="15955">MGAFGRYISLTGSTLMVRVPGDRQRNYPLRHSRAAMLARDAIAASLGLTHNLSRPSHVGRQTKRASKSKLSDGLPSGVSFSEKYQLFGVCWREGPLGNRTTRYRAFSISVYGTESRAREAAISWRKKMEILHYDNPRKKPAE</sequence>
<comment type="caution">
    <text evidence="2">The sequence shown here is derived from an EMBL/GenBank/DDBJ whole genome shotgun (WGS) entry which is preliminary data.</text>
</comment>
<feature type="region of interest" description="Disordered" evidence="1">
    <location>
        <begin position="53"/>
        <end position="72"/>
    </location>
</feature>
<proteinExistence type="predicted"/>